<dbReference type="InterPro" id="IPR038084">
    <property type="entry name" value="PduO/GlcC-like_sf"/>
</dbReference>
<dbReference type="InterPro" id="IPR005624">
    <property type="entry name" value="PduO/GlcC-like"/>
</dbReference>
<sequence length="162" mass="17081">MKLKQAIHLERAERIVDVALRHGRAEGLLPLTVVVLDAGGKVVACKSEDGSGLLRFNIAHGKAWGALGMGISSRRISDRLSKRPTFQNALAAASEGRFIPVPGGVLIEEPDGHTIGAVGISGDTSARDEHCAIAAVLEAGLVPEPSESDPNWRESSLSDRSD</sequence>
<dbReference type="PANTHER" id="PTHR34309:SF10">
    <property type="entry name" value="SLR1406 PROTEIN"/>
    <property type="match status" value="1"/>
</dbReference>
<dbReference type="Gene3D" id="3.30.450.150">
    <property type="entry name" value="Haem-degrading domain"/>
    <property type="match status" value="1"/>
</dbReference>
<dbReference type="SUPFAM" id="SSF143744">
    <property type="entry name" value="GlcG-like"/>
    <property type="match status" value="1"/>
</dbReference>
<reference evidence="2" key="1">
    <citation type="submission" date="2019-09" db="EMBL/GenBank/DDBJ databases">
        <title>Characterisation of the sponge microbiome using genome-centric metagenomics.</title>
        <authorList>
            <person name="Engelberts J.P."/>
            <person name="Robbins S.J."/>
            <person name="De Goeij J.M."/>
            <person name="Aranda M."/>
            <person name="Bell S.C."/>
            <person name="Webster N.S."/>
        </authorList>
    </citation>
    <scope>NUCLEOTIDE SEQUENCE</scope>
    <source>
        <strain evidence="2">SB0664_bin_43</strain>
    </source>
</reference>
<comment type="caution">
    <text evidence="2">The sequence shown here is derived from an EMBL/GenBank/DDBJ whole genome shotgun (WGS) entry which is preliminary data.</text>
</comment>
<protein>
    <submittedName>
        <fullName evidence="2">Heme-binding protein</fullName>
    </submittedName>
</protein>
<dbReference type="PANTHER" id="PTHR34309">
    <property type="entry name" value="SLR1406 PROTEIN"/>
    <property type="match status" value="1"/>
</dbReference>
<organism evidence="2">
    <name type="scientific">Boseongicola sp. SB0664_bin_43</name>
    <dbReference type="NCBI Taxonomy" id="2604844"/>
    <lineage>
        <taxon>Bacteria</taxon>
        <taxon>Pseudomonadati</taxon>
        <taxon>Pseudomonadota</taxon>
        <taxon>Alphaproteobacteria</taxon>
        <taxon>Rhodobacterales</taxon>
        <taxon>Paracoccaceae</taxon>
        <taxon>Boseongicola</taxon>
    </lineage>
</organism>
<feature type="region of interest" description="Disordered" evidence="1">
    <location>
        <begin position="142"/>
        <end position="162"/>
    </location>
</feature>
<proteinExistence type="predicted"/>
<evidence type="ECO:0000313" key="2">
    <source>
        <dbReference type="EMBL" id="MXY33642.1"/>
    </source>
</evidence>
<gene>
    <name evidence="2" type="ORF">F4Y60_06050</name>
</gene>
<dbReference type="Pfam" id="PF03928">
    <property type="entry name" value="HbpS-like"/>
    <property type="match status" value="1"/>
</dbReference>
<dbReference type="EMBL" id="VXRY01000243">
    <property type="protein sequence ID" value="MXY33642.1"/>
    <property type="molecule type" value="Genomic_DNA"/>
</dbReference>
<accession>A0A6B0Y152</accession>
<dbReference type="AlphaFoldDB" id="A0A6B0Y152"/>
<dbReference type="InterPro" id="IPR052517">
    <property type="entry name" value="GlcG_carb_metab_protein"/>
</dbReference>
<feature type="compositionally biased region" description="Basic and acidic residues" evidence="1">
    <location>
        <begin position="150"/>
        <end position="162"/>
    </location>
</feature>
<name>A0A6B0Y152_9RHOB</name>
<evidence type="ECO:0000256" key="1">
    <source>
        <dbReference type="SAM" id="MobiDB-lite"/>
    </source>
</evidence>